<dbReference type="GO" id="GO:0006749">
    <property type="term" value="P:glutathione metabolic process"/>
    <property type="evidence" value="ECO:0007669"/>
    <property type="project" value="InterPro"/>
</dbReference>
<evidence type="ECO:0000256" key="11">
    <source>
        <dbReference type="ARBA" id="ARBA00023157"/>
    </source>
</evidence>
<dbReference type="InterPro" id="IPR016156">
    <property type="entry name" value="FAD/NAD-linked_Rdtase_dimer_sf"/>
</dbReference>
<evidence type="ECO:0000256" key="7">
    <source>
        <dbReference type="ARBA" id="ARBA00022630"/>
    </source>
</evidence>
<dbReference type="FunFam" id="3.30.390.30:FF:000003">
    <property type="entry name" value="Glutathione reductase"/>
    <property type="match status" value="1"/>
</dbReference>
<evidence type="ECO:0000256" key="2">
    <source>
        <dbReference type="ARBA" id="ARBA00007532"/>
    </source>
</evidence>
<dbReference type="AlphaFoldDB" id="A0A4Q1BB12"/>
<dbReference type="InterPro" id="IPR004099">
    <property type="entry name" value="Pyr_nucl-diS_OxRdtase_dimer"/>
</dbReference>
<dbReference type="GO" id="GO:0050661">
    <property type="term" value="F:NADP binding"/>
    <property type="evidence" value="ECO:0007669"/>
    <property type="project" value="InterPro"/>
</dbReference>
<keyword evidence="15" id="KW-0547">Nucleotide-binding</keyword>
<feature type="domain" description="FAD/NAD(P)-binding" evidence="20">
    <location>
        <begin position="15"/>
        <end position="343"/>
    </location>
</feature>
<evidence type="ECO:0000256" key="3">
    <source>
        <dbReference type="ARBA" id="ARBA00011738"/>
    </source>
</evidence>
<evidence type="ECO:0000256" key="8">
    <source>
        <dbReference type="ARBA" id="ARBA00022827"/>
    </source>
</evidence>
<feature type="binding site" evidence="15">
    <location>
        <position position="287"/>
    </location>
    <ligand>
        <name>NAD(+)</name>
        <dbReference type="ChEBI" id="CHEBI:57540"/>
    </ligand>
</feature>
<dbReference type="FunFam" id="3.50.50.60:FF:000109">
    <property type="entry name" value="Glutathione reductase"/>
    <property type="match status" value="1"/>
</dbReference>
<dbReference type="EC" id="1.8.1.7" evidence="4 18"/>
<dbReference type="OrthoDB" id="5956163at2759"/>
<evidence type="ECO:0000256" key="9">
    <source>
        <dbReference type="ARBA" id="ARBA00022857"/>
    </source>
</evidence>
<feature type="binding site" evidence="15">
    <location>
        <position position="62"/>
    </location>
    <ligand>
        <name>FAD</name>
        <dbReference type="ChEBI" id="CHEBI:57692"/>
    </ligand>
</feature>
<evidence type="ECO:0000256" key="6">
    <source>
        <dbReference type="ARBA" id="ARBA00022490"/>
    </source>
</evidence>
<dbReference type="GO" id="GO:0050660">
    <property type="term" value="F:flavin adenine dinucleotide binding"/>
    <property type="evidence" value="ECO:0007669"/>
    <property type="project" value="InterPro"/>
</dbReference>
<dbReference type="FunCoup" id="A0A4Q1BB12">
    <property type="interactions" value="432"/>
</dbReference>
<keyword evidence="7 17" id="KW-0285">Flavoprotein</keyword>
<dbReference type="EMBL" id="SDIL01000177">
    <property type="protein sequence ID" value="RXK34876.1"/>
    <property type="molecule type" value="Genomic_DNA"/>
</dbReference>
<feature type="binding site" evidence="15">
    <location>
        <begin position="198"/>
        <end position="205"/>
    </location>
    <ligand>
        <name>NAD(+)</name>
        <dbReference type="ChEBI" id="CHEBI:57540"/>
    </ligand>
</feature>
<dbReference type="Pfam" id="PF02852">
    <property type="entry name" value="Pyr_redox_dim"/>
    <property type="match status" value="1"/>
</dbReference>
<dbReference type="SUPFAM" id="SSF51905">
    <property type="entry name" value="FAD/NAD(P)-binding domain"/>
    <property type="match status" value="1"/>
</dbReference>
<keyword evidence="22" id="KW-1185">Reference proteome</keyword>
<evidence type="ECO:0000313" key="21">
    <source>
        <dbReference type="EMBL" id="RXK34876.1"/>
    </source>
</evidence>
<comment type="cofactor">
    <cofactor evidence="15">
        <name>FAD</name>
        <dbReference type="ChEBI" id="CHEBI:57692"/>
    </cofactor>
    <text evidence="15">Binds 1 FAD per subunit.</text>
</comment>
<dbReference type="GO" id="GO:0045454">
    <property type="term" value="P:cell redox homeostasis"/>
    <property type="evidence" value="ECO:0007669"/>
    <property type="project" value="InterPro"/>
</dbReference>
<keyword evidence="9 18" id="KW-0521">NADP</keyword>
<evidence type="ECO:0000256" key="17">
    <source>
        <dbReference type="RuleBase" id="RU003691"/>
    </source>
</evidence>
<name>A0A4Q1BB12_TREME</name>
<dbReference type="InterPro" id="IPR006322">
    <property type="entry name" value="Glutathione_Rdtase_euk/bac"/>
</dbReference>
<keyword evidence="8 15" id="KW-0274">FAD</keyword>
<comment type="caution">
    <text evidence="21">The sequence shown here is derived from an EMBL/GenBank/DDBJ whole genome shotgun (WGS) entry which is preliminary data.</text>
</comment>
<dbReference type="InterPro" id="IPR023753">
    <property type="entry name" value="FAD/NAD-binding_dom"/>
</dbReference>
<comment type="subcellular location">
    <subcellularLocation>
        <location evidence="1 18">Cytoplasm</location>
    </subcellularLocation>
</comment>
<dbReference type="GO" id="GO:0004362">
    <property type="term" value="F:glutathione-disulfide reductase (NADPH) activity"/>
    <property type="evidence" value="ECO:0007669"/>
    <property type="project" value="UniProtKB-EC"/>
</dbReference>
<comment type="catalytic activity">
    <reaction evidence="18">
        <text>2 glutathione + NADP(+) = glutathione disulfide + NADPH + H(+)</text>
        <dbReference type="Rhea" id="RHEA:11740"/>
        <dbReference type="ChEBI" id="CHEBI:15378"/>
        <dbReference type="ChEBI" id="CHEBI:57783"/>
        <dbReference type="ChEBI" id="CHEBI:57925"/>
        <dbReference type="ChEBI" id="CHEBI:58297"/>
        <dbReference type="ChEBI" id="CHEBI:58349"/>
        <dbReference type="EC" id="1.8.1.7"/>
    </reaction>
</comment>
<evidence type="ECO:0000259" key="20">
    <source>
        <dbReference type="Pfam" id="PF07992"/>
    </source>
</evidence>
<dbReference type="PRINTS" id="PR00368">
    <property type="entry name" value="FADPNR"/>
</dbReference>
<organism evidence="21 22">
    <name type="scientific">Tremella mesenterica</name>
    <name type="common">Jelly fungus</name>
    <dbReference type="NCBI Taxonomy" id="5217"/>
    <lineage>
        <taxon>Eukaryota</taxon>
        <taxon>Fungi</taxon>
        <taxon>Dikarya</taxon>
        <taxon>Basidiomycota</taxon>
        <taxon>Agaricomycotina</taxon>
        <taxon>Tremellomycetes</taxon>
        <taxon>Tremellales</taxon>
        <taxon>Tremellaceae</taxon>
        <taxon>Tremella</taxon>
    </lineage>
</organism>
<dbReference type="STRING" id="5217.A0A4Q1BB12"/>
<dbReference type="PANTHER" id="PTHR42737:SF2">
    <property type="entry name" value="GLUTATHIONE REDUCTASE"/>
    <property type="match status" value="1"/>
</dbReference>
<evidence type="ECO:0000313" key="22">
    <source>
        <dbReference type="Proteomes" id="UP000289152"/>
    </source>
</evidence>
<dbReference type="PRINTS" id="PR00411">
    <property type="entry name" value="PNDRDTASEI"/>
</dbReference>
<protein>
    <recommendedName>
        <fullName evidence="5 18">Glutathione reductase</fullName>
        <ecNumber evidence="4 18">1.8.1.7</ecNumber>
    </recommendedName>
</protein>
<keyword evidence="15" id="KW-0520">NAD</keyword>
<dbReference type="Proteomes" id="UP000289152">
    <property type="component" value="Unassembled WGS sequence"/>
</dbReference>
<evidence type="ECO:0000256" key="18">
    <source>
        <dbReference type="RuleBase" id="RU365016"/>
    </source>
</evidence>
<keyword evidence="12 17" id="KW-0676">Redox-active center</keyword>
<gene>
    <name evidence="21" type="ORF">M231_07865</name>
</gene>
<dbReference type="PANTHER" id="PTHR42737">
    <property type="entry name" value="GLUTATHIONE REDUCTASE"/>
    <property type="match status" value="1"/>
</dbReference>
<evidence type="ECO:0000256" key="5">
    <source>
        <dbReference type="ARBA" id="ARBA00017111"/>
    </source>
</evidence>
<reference evidence="21 22" key="1">
    <citation type="submission" date="2016-06" db="EMBL/GenBank/DDBJ databases">
        <title>Evolution of pathogenesis and genome organization in the Tremellales.</title>
        <authorList>
            <person name="Cuomo C."/>
            <person name="Litvintseva A."/>
            <person name="Heitman J."/>
            <person name="Chen Y."/>
            <person name="Sun S."/>
            <person name="Springer D."/>
            <person name="Dromer F."/>
            <person name="Young S."/>
            <person name="Zeng Q."/>
            <person name="Chapman S."/>
            <person name="Gujja S."/>
            <person name="Saif S."/>
            <person name="Birren B."/>
        </authorList>
    </citation>
    <scope>NUCLEOTIDE SEQUENCE [LARGE SCALE GENOMIC DNA]</scope>
    <source>
        <strain evidence="21 22">ATCC 28783</strain>
    </source>
</reference>
<evidence type="ECO:0000256" key="12">
    <source>
        <dbReference type="ARBA" id="ARBA00023284"/>
    </source>
</evidence>
<evidence type="ECO:0000256" key="16">
    <source>
        <dbReference type="PIRSR" id="PIRSR000350-4"/>
    </source>
</evidence>
<keyword evidence="10 17" id="KW-0560">Oxidoreductase</keyword>
<feature type="domain" description="Pyridine nucleotide-disulphide oxidoreductase dimerisation" evidence="19">
    <location>
        <begin position="366"/>
        <end position="478"/>
    </location>
</feature>
<evidence type="ECO:0000259" key="19">
    <source>
        <dbReference type="Pfam" id="PF02852"/>
    </source>
</evidence>
<dbReference type="InterPro" id="IPR046952">
    <property type="entry name" value="GSHR/TRXR-like"/>
</dbReference>
<feature type="active site" description="Proton acceptor" evidence="14">
    <location>
        <position position="468"/>
    </location>
</feature>
<proteinExistence type="inferred from homology"/>
<feature type="disulfide bond" description="Redox-active" evidence="16">
    <location>
        <begin position="53"/>
        <end position="58"/>
    </location>
</feature>
<dbReference type="PIRSF" id="PIRSF000350">
    <property type="entry name" value="Mercury_reductase_MerA"/>
    <property type="match status" value="1"/>
</dbReference>
<dbReference type="InterPro" id="IPR012999">
    <property type="entry name" value="Pyr_OxRdtase_I_AS"/>
</dbReference>
<comment type="similarity">
    <text evidence="2 17">Belongs to the class-I pyridine nucleotide-disulfide oxidoreductase family.</text>
</comment>
<dbReference type="NCBIfam" id="NF004776">
    <property type="entry name" value="PRK06116.1"/>
    <property type="match status" value="1"/>
</dbReference>
<dbReference type="VEuPathDB" id="FungiDB:TREMEDRAFT_37980"/>
<dbReference type="Gene3D" id="3.30.390.30">
    <property type="match status" value="1"/>
</dbReference>
<dbReference type="Gene3D" id="3.50.50.60">
    <property type="entry name" value="FAD/NAD(P)-binding domain"/>
    <property type="match status" value="2"/>
</dbReference>
<evidence type="ECO:0000256" key="15">
    <source>
        <dbReference type="PIRSR" id="PIRSR000350-3"/>
    </source>
</evidence>
<evidence type="ECO:0000256" key="14">
    <source>
        <dbReference type="PIRSR" id="PIRSR000350-2"/>
    </source>
</evidence>
<evidence type="ECO:0000256" key="10">
    <source>
        <dbReference type="ARBA" id="ARBA00023002"/>
    </source>
</evidence>
<dbReference type="Pfam" id="PF07992">
    <property type="entry name" value="Pyr_redox_2"/>
    <property type="match status" value="1"/>
</dbReference>
<dbReference type="InParanoid" id="A0A4Q1BB12"/>
<dbReference type="GO" id="GO:0034599">
    <property type="term" value="P:cellular response to oxidative stress"/>
    <property type="evidence" value="ECO:0007669"/>
    <property type="project" value="TreeGrafter"/>
</dbReference>
<evidence type="ECO:0000256" key="13">
    <source>
        <dbReference type="ARBA" id="ARBA00056905"/>
    </source>
</evidence>
<dbReference type="GO" id="GO:0005739">
    <property type="term" value="C:mitochondrion"/>
    <property type="evidence" value="ECO:0007669"/>
    <property type="project" value="TreeGrafter"/>
</dbReference>
<dbReference type="PROSITE" id="PS00076">
    <property type="entry name" value="PYRIDINE_REDOX_1"/>
    <property type="match status" value="1"/>
</dbReference>
<evidence type="ECO:0000256" key="4">
    <source>
        <dbReference type="ARBA" id="ARBA00012607"/>
    </source>
</evidence>
<keyword evidence="11" id="KW-1015">Disulfide bond</keyword>
<comment type="function">
    <text evidence="13 18">Catalyzes the reduction of glutathione disulfide (GSSG) to reduced glutathione (GSH). Constitutes the major mechanism to maintain a high GSH:GSSG ratio in the cytosol.</text>
</comment>
<keyword evidence="6 18" id="KW-0963">Cytoplasm</keyword>
<dbReference type="SUPFAM" id="SSF55424">
    <property type="entry name" value="FAD/NAD-linked reductases, dimerisation (C-terminal) domain"/>
    <property type="match status" value="1"/>
</dbReference>
<accession>A0A4Q1BB12</accession>
<evidence type="ECO:0000256" key="1">
    <source>
        <dbReference type="ARBA" id="ARBA00004496"/>
    </source>
</evidence>
<dbReference type="NCBIfam" id="TIGR01421">
    <property type="entry name" value="gluta_reduc_1"/>
    <property type="match status" value="1"/>
</dbReference>
<dbReference type="InterPro" id="IPR036188">
    <property type="entry name" value="FAD/NAD-bd_sf"/>
</dbReference>
<dbReference type="GO" id="GO:0005829">
    <property type="term" value="C:cytosol"/>
    <property type="evidence" value="ECO:0007669"/>
    <property type="project" value="TreeGrafter"/>
</dbReference>
<dbReference type="InterPro" id="IPR001100">
    <property type="entry name" value="Pyr_nuc-diS_OxRdtase"/>
</dbReference>
<feature type="binding site" evidence="15">
    <location>
        <position position="328"/>
    </location>
    <ligand>
        <name>FAD</name>
        <dbReference type="ChEBI" id="CHEBI:57692"/>
    </ligand>
</feature>
<comment type="subunit">
    <text evidence="3">Homodimer.</text>
</comment>
<sequence>MPPISAKQGDQFPEYDYLVIGGGSGGIASARRAAEHGAKVGLIEGTHRLGGTCVNVGCVPKKIMWYTADVADTLRKAAPYGFGNPEDAKKMYENFDWTTLKHKRDAYIKNLNGIYERNLLNSKVDEHQGWASFVDRNTVQIKQDDGTTYQVRAKNILIAVGGRPTIPSNETIPGASYGIDSDGFFDLETQPKRVAVVGAGYISVELAGVFNTLGTETHLIIRYDQVLRTFDPMLSDTLMPYMEKTGMKVHKSSHVKKVEKTSSGSLLVYVDSLDKPLEVDTLLWAIGRHSNTEKLNLKSVGVETNDKGDVVVDEYQVSTVPNIFAVGDVAGKYLLTPVAIAAGRRLSNRLFGPEKFKNQKLSYENIPSVVFSHPTIGTTGLTEPEARKKYGDENVKIYKTSFKAMSFAMVEDEHKQPTAYKLVCVGPEEKVVGLHIIGQGSDEMLQGFGVAVKMGATKEDFDSCVAIHPTSAEELVTLR</sequence>